<organism evidence="1 2">
    <name type="scientific">Fibrella forsythiae</name>
    <dbReference type="NCBI Taxonomy" id="2817061"/>
    <lineage>
        <taxon>Bacteria</taxon>
        <taxon>Pseudomonadati</taxon>
        <taxon>Bacteroidota</taxon>
        <taxon>Cytophagia</taxon>
        <taxon>Cytophagales</taxon>
        <taxon>Spirosomataceae</taxon>
        <taxon>Fibrella</taxon>
    </lineage>
</organism>
<dbReference type="Proteomes" id="UP000664628">
    <property type="component" value="Unassembled WGS sequence"/>
</dbReference>
<proteinExistence type="predicted"/>
<accession>A0ABS3JVA4</accession>
<protein>
    <submittedName>
        <fullName evidence="1">Uncharacterized protein</fullName>
    </submittedName>
</protein>
<reference evidence="1 2" key="1">
    <citation type="submission" date="2021-03" db="EMBL/GenBank/DDBJ databases">
        <title>Fibrella sp. HMF5405 genome sequencing and assembly.</title>
        <authorList>
            <person name="Kang H."/>
            <person name="Kim H."/>
            <person name="Bae S."/>
            <person name="Joh K."/>
        </authorList>
    </citation>
    <scope>NUCLEOTIDE SEQUENCE [LARGE SCALE GENOMIC DNA]</scope>
    <source>
        <strain evidence="1 2">HMF5405</strain>
    </source>
</reference>
<evidence type="ECO:0000313" key="2">
    <source>
        <dbReference type="Proteomes" id="UP000664628"/>
    </source>
</evidence>
<gene>
    <name evidence="1" type="ORF">J2I46_30000</name>
</gene>
<name>A0ABS3JVA4_9BACT</name>
<sequence>MGLPLGTVKTRHRFALQQLRRVLRQDIHHYHKSASIGVGHLQGKQVAVSPQ</sequence>
<comment type="caution">
    <text evidence="1">The sequence shown here is derived from an EMBL/GenBank/DDBJ whole genome shotgun (WGS) entry which is preliminary data.</text>
</comment>
<evidence type="ECO:0000313" key="1">
    <source>
        <dbReference type="EMBL" id="MBO0952847.1"/>
    </source>
</evidence>
<dbReference type="EMBL" id="JAFMYW010000014">
    <property type="protein sequence ID" value="MBO0952847.1"/>
    <property type="molecule type" value="Genomic_DNA"/>
</dbReference>
<keyword evidence="2" id="KW-1185">Reference proteome</keyword>